<gene>
    <name evidence="1" type="ORF">SAMN05444123_11032</name>
</gene>
<evidence type="ECO:0000313" key="1">
    <source>
        <dbReference type="EMBL" id="SEP20241.1"/>
    </source>
</evidence>
<dbReference type="EMBL" id="FODT01000010">
    <property type="protein sequence ID" value="SEP20241.1"/>
    <property type="molecule type" value="Genomic_DNA"/>
</dbReference>
<name>A0A1H8VXX5_9BRAD</name>
<dbReference type="Proteomes" id="UP000199615">
    <property type="component" value="Unassembled WGS sequence"/>
</dbReference>
<proteinExistence type="predicted"/>
<dbReference type="RefSeq" id="WP_139202676.1">
    <property type="nucleotide sequence ID" value="NZ_FODT01000010.1"/>
</dbReference>
<dbReference type="AlphaFoldDB" id="A0A1H8VXX5"/>
<keyword evidence="2" id="KW-1185">Reference proteome</keyword>
<evidence type="ECO:0000313" key="2">
    <source>
        <dbReference type="Proteomes" id="UP000199615"/>
    </source>
</evidence>
<protein>
    <submittedName>
        <fullName evidence="1">Uncharacterized protein</fullName>
    </submittedName>
</protein>
<accession>A0A1H8VXX5</accession>
<sequence>MTFLELPELIRDRTRTHFDSNDHFIRGEMQAYRDARHVVALLDERVREFCVAHRAGRVTS</sequence>
<reference evidence="2" key="1">
    <citation type="submission" date="2016-10" db="EMBL/GenBank/DDBJ databases">
        <authorList>
            <person name="Varghese N."/>
            <person name="Submissions S."/>
        </authorList>
    </citation>
    <scope>NUCLEOTIDE SEQUENCE [LARGE SCALE GENOMIC DNA]</scope>
    <source>
        <strain evidence="2">DSM 123</strain>
    </source>
</reference>
<organism evidence="1 2">
    <name type="scientific">Rhodopseudomonas pseudopalustris</name>
    <dbReference type="NCBI Taxonomy" id="1513892"/>
    <lineage>
        <taxon>Bacteria</taxon>
        <taxon>Pseudomonadati</taxon>
        <taxon>Pseudomonadota</taxon>
        <taxon>Alphaproteobacteria</taxon>
        <taxon>Hyphomicrobiales</taxon>
        <taxon>Nitrobacteraceae</taxon>
        <taxon>Rhodopseudomonas</taxon>
    </lineage>
</organism>